<feature type="region of interest" description="Disordered" evidence="2">
    <location>
        <begin position="2450"/>
        <end position="2479"/>
    </location>
</feature>
<dbReference type="Proteomes" id="UP000594260">
    <property type="component" value="Unplaced"/>
</dbReference>
<reference evidence="3" key="1">
    <citation type="submission" date="2021-01" db="UniProtKB">
        <authorList>
            <consortium name="EnsemblMetazoa"/>
        </authorList>
    </citation>
    <scope>IDENTIFICATION</scope>
</reference>
<feature type="coiled-coil region" evidence="1">
    <location>
        <begin position="896"/>
        <end position="944"/>
    </location>
</feature>
<feature type="coiled-coil region" evidence="1">
    <location>
        <begin position="465"/>
        <end position="492"/>
    </location>
</feature>
<feature type="coiled-coil region" evidence="1">
    <location>
        <begin position="348"/>
        <end position="396"/>
    </location>
</feature>
<dbReference type="PANTHER" id="PTHR23159">
    <property type="entry name" value="CENTROSOMAL PROTEIN 2"/>
    <property type="match status" value="1"/>
</dbReference>
<feature type="coiled-coil region" evidence="1">
    <location>
        <begin position="1023"/>
        <end position="1102"/>
    </location>
</feature>
<feature type="coiled-coil region" evidence="1">
    <location>
        <begin position="219"/>
        <end position="302"/>
    </location>
</feature>
<feature type="compositionally biased region" description="Polar residues" evidence="2">
    <location>
        <begin position="105"/>
        <end position="127"/>
    </location>
</feature>
<feature type="compositionally biased region" description="Polar residues" evidence="2">
    <location>
        <begin position="1657"/>
        <end position="1681"/>
    </location>
</feature>
<feature type="coiled-coil region" evidence="1">
    <location>
        <begin position="1764"/>
        <end position="1889"/>
    </location>
</feature>
<evidence type="ECO:0000256" key="2">
    <source>
        <dbReference type="SAM" id="MobiDB-lite"/>
    </source>
</evidence>
<feature type="coiled-coil region" evidence="1">
    <location>
        <begin position="2022"/>
        <end position="2070"/>
    </location>
</feature>
<feature type="region of interest" description="Disordered" evidence="2">
    <location>
        <begin position="40"/>
        <end position="127"/>
    </location>
</feature>
<feature type="coiled-coil region" evidence="1">
    <location>
        <begin position="2128"/>
        <end position="2237"/>
    </location>
</feature>
<keyword evidence="1" id="KW-0175">Coiled coil</keyword>
<protein>
    <recommendedName>
        <fullName evidence="5">Pericentrin</fullName>
    </recommendedName>
</protein>
<dbReference type="PANTHER" id="PTHR23159:SF31">
    <property type="entry name" value="CENTROSOME-ASSOCIATED PROTEIN CEP250 ISOFORM X1"/>
    <property type="match status" value="1"/>
</dbReference>
<feature type="compositionally biased region" description="Polar residues" evidence="2">
    <location>
        <begin position="1923"/>
        <end position="1932"/>
    </location>
</feature>
<dbReference type="EnsemblMetazoa" id="XM_022796080">
    <property type="protein sequence ID" value="XP_022651815"/>
    <property type="gene ID" value="LOC111246459"/>
</dbReference>
<feature type="region of interest" description="Disordered" evidence="2">
    <location>
        <begin position="1905"/>
        <end position="1932"/>
    </location>
</feature>
<dbReference type="InParanoid" id="A0A7M7M5Y1"/>
<dbReference type="OrthoDB" id="6429819at2759"/>
<evidence type="ECO:0000313" key="3">
    <source>
        <dbReference type="EnsemblMetazoa" id="XP_022651815"/>
    </source>
</evidence>
<dbReference type="Gene3D" id="1.20.5.730">
    <property type="entry name" value="Single helix bin"/>
    <property type="match status" value="1"/>
</dbReference>
<dbReference type="RefSeq" id="XP_022651815.1">
    <property type="nucleotide sequence ID" value="XM_022796080.1"/>
</dbReference>
<feature type="region of interest" description="Disordered" evidence="2">
    <location>
        <begin position="1648"/>
        <end position="1682"/>
    </location>
</feature>
<dbReference type="GeneID" id="111246459"/>
<feature type="compositionally biased region" description="Low complexity" evidence="2">
    <location>
        <begin position="1909"/>
        <end position="1919"/>
    </location>
</feature>
<name>A0A7M7M5Y1_VARDE</name>
<organism evidence="3 4">
    <name type="scientific">Varroa destructor</name>
    <name type="common">Honeybee mite</name>
    <dbReference type="NCBI Taxonomy" id="109461"/>
    <lineage>
        <taxon>Eukaryota</taxon>
        <taxon>Metazoa</taxon>
        <taxon>Ecdysozoa</taxon>
        <taxon>Arthropoda</taxon>
        <taxon>Chelicerata</taxon>
        <taxon>Arachnida</taxon>
        <taxon>Acari</taxon>
        <taxon>Parasitiformes</taxon>
        <taxon>Mesostigmata</taxon>
        <taxon>Gamasina</taxon>
        <taxon>Dermanyssoidea</taxon>
        <taxon>Varroidae</taxon>
        <taxon>Varroa</taxon>
    </lineage>
</organism>
<keyword evidence="4" id="KW-1185">Reference proteome</keyword>
<dbReference type="KEGG" id="vde:111246459"/>
<accession>A0A7M7M5Y1</accession>
<feature type="compositionally biased region" description="Polar residues" evidence="2">
    <location>
        <begin position="59"/>
        <end position="79"/>
    </location>
</feature>
<feature type="coiled-coil region" evidence="1">
    <location>
        <begin position="519"/>
        <end position="546"/>
    </location>
</feature>
<dbReference type="SUPFAM" id="SSF57997">
    <property type="entry name" value="Tropomyosin"/>
    <property type="match status" value="1"/>
</dbReference>
<evidence type="ECO:0000313" key="4">
    <source>
        <dbReference type="Proteomes" id="UP000594260"/>
    </source>
</evidence>
<feature type="coiled-coil region" evidence="1">
    <location>
        <begin position="1301"/>
        <end position="1342"/>
    </location>
</feature>
<sequence>MNYIRIYIYEKLLERPTMVVHSVFVNCSLVQVQEVTDRGADSGARGAETPISFPVEQPDTVSDSSALASSVYGTPRTQCSSADDSLSSDSRDTSSLVLAPLGSHNDGSSSPASSAVGTPTTRQRSTINIEKYEQALKDQRAAIEERNLVIKQLTDKLRATAAEQDELLKSEREHVRGLEMELDALKRKAAAAAAPESNNNNSGSINKSVSEYSFVELRLAEADITMKQQRNQLECERKQNASIQQQAHIYELQVRSLQGRLREATQEIQSWRSKVGEAENRVKAMEDRNRGLEGELSEVKTQLIWASEEHEQVRVKLQARESEYKRIKQDLQLRTDSLREATKRLEALRRYETESNVIHKSLQQLKDELNQSLTLNRSLKEERDQLQAQLANASACCGCYGNQTISEQTQYLDFPQRSPIAVSALSLPGNMRNEVNDLLARWPDCGVTQEVENIGDLVAVLKSIREYVLRDKVQLEEELQDVLKEGQQVQSLHDVVGVVQILKAYGLQGRRVPGLEAEIRTLKVKLADCEAHLDQSEKEVERLRAVESGQPFVEEIAQKLYALPNENLQLQHKNLLLEGQMAKHSQNTTPTNPNCSNFEEKITATTPNRSTTPSAESFLLFDTTPLRANPLRVNTPPRCLLDMTNITCRTENNGDEGQCNSLLTENISSFFLTLEEFQNSADNLQVEKSMLINQLNDKLVDEKSKRNFKKLMDIWEYEKLALYNEFTEKVALNQKQTSEAVEQKYLAQIESLAAKWECEKNSALHDQLLRYLHDLSEPMTVHDHIVAIRALLEKDLLGSRFLFSCKLKAQSETEVLRQEKTDGGADGDCVRDIQLVGVTQLYEQLCDTIEKCRLNFEDLCGSLIKEVNATKDALVLKDNNRINQLECTVDDTRNLLVKTETHLNKLTQTKESLEAQLSGANKELSELQQKLNQVSEANDRLLDIITKMKKILGVECEDKMLPAILDEMLTMSEVSGGLSLADLAKALRDGAELAEEAKKALIMRLGDSQMSFDMSTMSGVSAVSIAEDQLSKLRKEYDLLQQRLRQVEDERDLLESTSIISDVETGYEVKLSDSLIKLVGELRQEKNKNKELRQKLDESITQGANGIPQGPSKRVMCFGDEQRPRLSLQPQAGTPTPSAYRQKAIQQERLNLKFALQSNERLLSILSDVVKTCVSCDQDIIRALEAVGVVEVSGSARNISKDRDRQPEVGGVTHTPIEKAVEEEEPLFSLGSALNASRDEGMNGPYPSKEELNDLLMEDALELPLVSLHEGADPQDDMVLVPSRRLRASVAQMVDFIKSSHSQWTAKTKELEERLARNEEELKDEERVREDLCNQLAQAKEKVIIGEETRDRLTAELLELSGQRHHIEHAFKESEVARLRLEEQLEEAKHMGLVEQKQRKILEAAAAAASAPIGIQSGRDSSDNNAKESIDVALNRGCGTKASTCEDGAAEGNCGDGACGDGVKRFSGLTEENCRLERENLSLTRSCERQISLRNERISVLEQKLEELAHERDQAVEEAQAVIRERDEQLEAMERQLQQNKKFFSEVSQEKDAECEALEREIRNLQDTLSRERSRRSTALDEDRQVQLDSLETELREKSTAMEAMARRRSELEIELKCAREKIDDLTEVINRLEQDLTARKIARQLGEQFPEPRSLSPASESQVSEQNQHQLSTSEMSTNHQDMETSFRVLKEQLRAKEGAARQVEKQQTLLHEVSSRLRMMAERMHSLIAPLQTGTSDGGVLALKEPEEDLLSPSSSVHLAQVQTFENSLEKLLQLVETLRKTEIKLRQKVAQLEGEFKEQENEISEYQLKNAELLNKLEARQVDMTQPSIFASDLQRQVITAEKKAEGLENELKIAEDEVRTLKDTKNFLEERMDVLVRETQTLRKKLAVYEDCISFGAGQDELDLSSSSSRSSPRRMPLTQKNQAEHQQQGILMVQPSPKGSVGSLCRQCTWMKELLEKQDLELRRLRIDAFEKSVAERDSKRDCASVCSSSEMSSSPDGYGSHQSVQLQTSFRDASLNRELQEEILTLRSEKSLLEHRKGVHEAKCSTLQSEVNKLNTLVEQLRNEMKTMVPLIEHGHQIRQLEESLNKEKMDAVGELEIQWQDRVEQERKMHIRVLQEKDCLLRDHQEALSSQKIEKEFLSEQLRLKAKELRDVQSTLAAKEQMLTKVTKESQKLRKEIEKHKEQTEQVVKETGLKIKEQMDRKINELVSKLQESRKNMKDAEDRIEANEKVLRLCSVALQRRVDADILAGLADAFPQCGSLQWLEGCEKCPALQTALDEARSEIESLRNLVRAGQSNAIAEEELVALLHKLYWVFRRSESRRLQLLVQKSYLQNCALRQLEFPARKRTLKTAAIVIMAVYRMKHRRLRWTMAAVASPDKAAVIAKISPYIQSVPRPKDLQRALQPATNSNAANGSSRYPNHVSKFPQVEGVSIPLEQRPWPIVPGKSTTVLSPGRQRGHRDEDGLQIRQRKIT</sequence>
<evidence type="ECO:0008006" key="5">
    <source>
        <dbReference type="Google" id="ProtNLM"/>
    </source>
</evidence>
<feature type="coiled-coil region" evidence="1">
    <location>
        <begin position="2276"/>
        <end position="2303"/>
    </location>
</feature>
<proteinExistence type="predicted"/>
<feature type="coiled-coil region" evidence="1">
    <location>
        <begin position="1491"/>
        <end position="1636"/>
    </location>
</feature>
<evidence type="ECO:0000256" key="1">
    <source>
        <dbReference type="SAM" id="Coils"/>
    </source>
</evidence>